<organism evidence="1 2">
    <name type="scientific">Thalassiosira oceanica</name>
    <name type="common">Marine diatom</name>
    <dbReference type="NCBI Taxonomy" id="159749"/>
    <lineage>
        <taxon>Eukaryota</taxon>
        <taxon>Sar</taxon>
        <taxon>Stramenopiles</taxon>
        <taxon>Ochrophyta</taxon>
        <taxon>Bacillariophyta</taxon>
        <taxon>Coscinodiscophyceae</taxon>
        <taxon>Thalassiosirophycidae</taxon>
        <taxon>Thalassiosirales</taxon>
        <taxon>Thalassiosiraceae</taxon>
        <taxon>Thalassiosira</taxon>
    </lineage>
</organism>
<gene>
    <name evidence="1" type="ORF">THAOC_20302</name>
</gene>
<dbReference type="EMBL" id="AGNL01022860">
    <property type="protein sequence ID" value="EJK59472.1"/>
    <property type="molecule type" value="Genomic_DNA"/>
</dbReference>
<dbReference type="Proteomes" id="UP000266841">
    <property type="component" value="Unassembled WGS sequence"/>
</dbReference>
<comment type="caution">
    <text evidence="1">The sequence shown here is derived from an EMBL/GenBank/DDBJ whole genome shotgun (WGS) entry which is preliminary data.</text>
</comment>
<dbReference type="AlphaFoldDB" id="K0SLW9"/>
<accession>K0SLW9</accession>
<proteinExistence type="predicted"/>
<name>K0SLW9_THAOC</name>
<evidence type="ECO:0000313" key="1">
    <source>
        <dbReference type="EMBL" id="EJK59472.1"/>
    </source>
</evidence>
<protein>
    <submittedName>
        <fullName evidence="1">Uncharacterized protein</fullName>
    </submittedName>
</protein>
<reference evidence="1 2" key="1">
    <citation type="journal article" date="2012" name="Genome Biol.">
        <title>Genome and low-iron response of an oceanic diatom adapted to chronic iron limitation.</title>
        <authorList>
            <person name="Lommer M."/>
            <person name="Specht M."/>
            <person name="Roy A.S."/>
            <person name="Kraemer L."/>
            <person name="Andreson R."/>
            <person name="Gutowska M.A."/>
            <person name="Wolf J."/>
            <person name="Bergner S.V."/>
            <person name="Schilhabel M.B."/>
            <person name="Klostermeier U.C."/>
            <person name="Beiko R.G."/>
            <person name="Rosenstiel P."/>
            <person name="Hippler M."/>
            <person name="Laroche J."/>
        </authorList>
    </citation>
    <scope>NUCLEOTIDE SEQUENCE [LARGE SCALE GENOMIC DNA]</scope>
    <source>
        <strain evidence="1 2">CCMP1005</strain>
    </source>
</reference>
<sequence>MDAVGDDYWDIGPDNEFIKAEMQRLLWLQQFITEPENEFIEAEMQRLLRHQQFITEMQQRFGGDDISTLLQQEQIYLKTNKTMAPLGRGELLLNHEPPLNGGWQHRK</sequence>
<keyword evidence="2" id="KW-1185">Reference proteome</keyword>
<evidence type="ECO:0000313" key="2">
    <source>
        <dbReference type="Proteomes" id="UP000266841"/>
    </source>
</evidence>